<reference evidence="2" key="1">
    <citation type="journal article" date="2022" name="Mol. Ecol. Resour.">
        <title>The genomes of chicory, endive, great burdock and yacon provide insights into Asteraceae palaeo-polyploidization history and plant inulin production.</title>
        <authorList>
            <person name="Fan W."/>
            <person name="Wang S."/>
            <person name="Wang H."/>
            <person name="Wang A."/>
            <person name="Jiang F."/>
            <person name="Liu H."/>
            <person name="Zhao H."/>
            <person name="Xu D."/>
            <person name="Zhang Y."/>
        </authorList>
    </citation>
    <scope>NUCLEOTIDE SEQUENCE [LARGE SCALE GENOMIC DNA]</scope>
    <source>
        <strain evidence="2">cv. Punajuju</strain>
    </source>
</reference>
<sequence>MFPELSMARELVGCTEAIFEKLVKSRILLCQGTTYITDQFSRLILNWVFVTMSLDFKISRFIGRLMTSSKIRRLRIQLGDIIVAGKGKYLQFVICGSSQKLLDKNARSYQLAAFANTVKEVVDDREVGNDVSNGVEDENVDDVPIDAEVDEAVVDGSPNGITQLLNDPNFCDQIEKEAYAQVASRSLEVSGLGEKSGK</sequence>
<proteinExistence type="predicted"/>
<gene>
    <name evidence="1" type="ORF">L2E82_00619</name>
</gene>
<comment type="caution">
    <text evidence="1">The sequence shown here is derived from an EMBL/GenBank/DDBJ whole genome shotgun (WGS) entry which is preliminary data.</text>
</comment>
<organism evidence="1 2">
    <name type="scientific">Cichorium intybus</name>
    <name type="common">Chicory</name>
    <dbReference type="NCBI Taxonomy" id="13427"/>
    <lineage>
        <taxon>Eukaryota</taxon>
        <taxon>Viridiplantae</taxon>
        <taxon>Streptophyta</taxon>
        <taxon>Embryophyta</taxon>
        <taxon>Tracheophyta</taxon>
        <taxon>Spermatophyta</taxon>
        <taxon>Magnoliopsida</taxon>
        <taxon>eudicotyledons</taxon>
        <taxon>Gunneridae</taxon>
        <taxon>Pentapetalae</taxon>
        <taxon>asterids</taxon>
        <taxon>campanulids</taxon>
        <taxon>Asterales</taxon>
        <taxon>Asteraceae</taxon>
        <taxon>Cichorioideae</taxon>
        <taxon>Cichorieae</taxon>
        <taxon>Cichoriinae</taxon>
        <taxon>Cichorium</taxon>
    </lineage>
</organism>
<name>A0ACB9GX24_CICIN</name>
<dbReference type="EMBL" id="CM042009">
    <property type="protein sequence ID" value="KAI3788024.1"/>
    <property type="molecule type" value="Genomic_DNA"/>
</dbReference>
<keyword evidence="2" id="KW-1185">Reference proteome</keyword>
<evidence type="ECO:0000313" key="2">
    <source>
        <dbReference type="Proteomes" id="UP001055811"/>
    </source>
</evidence>
<reference evidence="1 2" key="2">
    <citation type="journal article" date="2022" name="Mol. Ecol. Resour.">
        <title>The genomes of chicory, endive, great burdock and yacon provide insights into Asteraceae paleo-polyploidization history and plant inulin production.</title>
        <authorList>
            <person name="Fan W."/>
            <person name="Wang S."/>
            <person name="Wang H."/>
            <person name="Wang A."/>
            <person name="Jiang F."/>
            <person name="Liu H."/>
            <person name="Zhao H."/>
            <person name="Xu D."/>
            <person name="Zhang Y."/>
        </authorList>
    </citation>
    <scope>NUCLEOTIDE SEQUENCE [LARGE SCALE GENOMIC DNA]</scope>
    <source>
        <strain evidence="2">cv. Punajuju</strain>
        <tissue evidence="1">Leaves</tissue>
    </source>
</reference>
<protein>
    <submittedName>
        <fullName evidence="1">Uncharacterized protein</fullName>
    </submittedName>
</protein>
<evidence type="ECO:0000313" key="1">
    <source>
        <dbReference type="EMBL" id="KAI3788024.1"/>
    </source>
</evidence>
<accession>A0ACB9GX24</accession>
<dbReference type="Proteomes" id="UP001055811">
    <property type="component" value="Linkage Group LG01"/>
</dbReference>